<reference evidence="3" key="1">
    <citation type="journal article" date="2014" name="FEMS Microbiol. Lett.">
        <title>Draft Genomic DNA Sequence of the Facultatively Methylotrophic Bacterium Acidomonas methanolica type strain MB58.</title>
        <authorList>
            <person name="Higashiura N."/>
            <person name="Hadano H."/>
            <person name="Hirakawa H."/>
            <person name="Matsutani M."/>
            <person name="Takabe S."/>
            <person name="Matsushita K."/>
            <person name="Azuma Y."/>
        </authorList>
    </citation>
    <scope>NUCLEOTIDE SEQUENCE [LARGE SCALE GENOMIC DNA]</scope>
    <source>
        <strain evidence="3">MB58</strain>
    </source>
</reference>
<organism evidence="2 3">
    <name type="scientific">Acidomonas methanolica NBRC 104435</name>
    <dbReference type="NCBI Taxonomy" id="1231351"/>
    <lineage>
        <taxon>Bacteria</taxon>
        <taxon>Pseudomonadati</taxon>
        <taxon>Pseudomonadota</taxon>
        <taxon>Alphaproteobacteria</taxon>
        <taxon>Acetobacterales</taxon>
        <taxon>Acetobacteraceae</taxon>
        <taxon>Acidomonas</taxon>
    </lineage>
</organism>
<gene>
    <name evidence="2" type="ORF">Amme_191_001</name>
</gene>
<evidence type="ECO:0000313" key="2">
    <source>
        <dbReference type="EMBL" id="GAJ30579.1"/>
    </source>
</evidence>
<dbReference type="AlphaFoldDB" id="A0A023D8X6"/>
<proteinExistence type="predicted"/>
<name>A0A023D8X6_ACIMT</name>
<sequence>MNLGLRYIDWIWHVRGSMIIPSRLSADAAFDRLDALFREPGTTYVRDGETLVFQKKNQASQDKMAVFDSGVVRVESDPQGTRLSYDLVSKTLLLCFLAPALFFGFGEFFKYTSSHHTVALVDHTPNAKSMVANLKSGKDDTIQLLNPIDNFMGAPKPEKKDASAKLSPSKEKKKISSTTSYVFAGLFAFLYVIGRILEQYLVHRNFRKNISKNNGKQVMDSGLATRRIASYKMLLK</sequence>
<accession>A0A023D8X6</accession>
<keyword evidence="1" id="KW-0812">Transmembrane</keyword>
<evidence type="ECO:0000256" key="1">
    <source>
        <dbReference type="SAM" id="Phobius"/>
    </source>
</evidence>
<evidence type="ECO:0000313" key="3">
    <source>
        <dbReference type="Proteomes" id="UP000019760"/>
    </source>
</evidence>
<comment type="caution">
    <text evidence="2">The sequence shown here is derived from an EMBL/GenBank/DDBJ whole genome shotgun (WGS) entry which is preliminary data.</text>
</comment>
<dbReference type="Proteomes" id="UP000019760">
    <property type="component" value="Unassembled WGS sequence"/>
</dbReference>
<keyword evidence="3" id="KW-1185">Reference proteome</keyword>
<protein>
    <submittedName>
        <fullName evidence="2">Uncharacterized protein</fullName>
    </submittedName>
</protein>
<feature type="transmembrane region" description="Helical" evidence="1">
    <location>
        <begin position="178"/>
        <end position="197"/>
    </location>
</feature>
<keyword evidence="1" id="KW-1133">Transmembrane helix</keyword>
<feature type="transmembrane region" description="Helical" evidence="1">
    <location>
        <begin position="91"/>
        <end position="109"/>
    </location>
</feature>
<keyword evidence="1" id="KW-0472">Membrane</keyword>
<reference evidence="2 3" key="2">
    <citation type="journal article" date="2014" name="FEMS Microbiol. Lett.">
        <title>Draft genomic DNA sequence of the facultatively methylotrophic bacterium Acidomonas methanolica type strain MB58.</title>
        <authorList>
            <person name="Higashiura N."/>
            <person name="Hadano H."/>
            <person name="Hirakawa H."/>
            <person name="Matsutani M."/>
            <person name="Takabe S."/>
            <person name="Matsushita K."/>
            <person name="Azuma Y."/>
        </authorList>
    </citation>
    <scope>NUCLEOTIDE SEQUENCE [LARGE SCALE GENOMIC DNA]</scope>
    <source>
        <strain evidence="2 3">MB58</strain>
    </source>
</reference>
<dbReference type="EMBL" id="BAND01000178">
    <property type="protein sequence ID" value="GAJ30579.1"/>
    <property type="molecule type" value="Genomic_DNA"/>
</dbReference>